<sequence>MSDIVITEATTSIVTLTASQAAELIEAGRSLRGSVAHWRSNDEDESESGVTGIAGSTAISVRPRGGDIYDVRPHNIVGVIGLTGAQLIIEPKIPRSHFFHLLARAGPTFRPALRNALVGTGESLKELVATWYVDEIDLLLRGGLLRDYNPRQGELAMVRGSIMVVPTTRNLLSGKLRVECRYEEFEEDTPLNRVLLEAMRLVAIDVHLSETLRRQARRGMARFDHVGAYRRSDLVAVGATLERRAARYAAPIQLAGLILKNAALTPDSGGVLGRTFVVPTAPLVEAAIRNVLSEHLGVRVEKRSAVAMMLPPRTGTLSFDPDLVIDHGRIVGDVKYRVARSSDWQSPERNQLLAFAAAFGSRKAVVVGFASDPAHTPPGLSVGPSNPVEIHAVNWDCSIGQDPAISERQVIDAVTKIL</sequence>
<organism evidence="1">
    <name type="scientific">freshwater metagenome</name>
    <dbReference type="NCBI Taxonomy" id="449393"/>
    <lineage>
        <taxon>unclassified sequences</taxon>
        <taxon>metagenomes</taxon>
        <taxon>ecological metagenomes</taxon>
    </lineage>
</organism>
<dbReference type="PANTHER" id="PTHR38733">
    <property type="entry name" value="PROTEIN MCRC"/>
    <property type="match status" value="1"/>
</dbReference>
<dbReference type="AlphaFoldDB" id="A0A6J7JGL5"/>
<dbReference type="PANTHER" id="PTHR38733:SF1">
    <property type="entry name" value="TYPE IV METHYL-DIRECTED RESTRICTION ENZYME ECOKMCRBC"/>
    <property type="match status" value="1"/>
</dbReference>
<reference evidence="1" key="1">
    <citation type="submission" date="2020-05" db="EMBL/GenBank/DDBJ databases">
        <authorList>
            <person name="Chiriac C."/>
            <person name="Salcher M."/>
            <person name="Ghai R."/>
            <person name="Kavagutti S V."/>
        </authorList>
    </citation>
    <scope>NUCLEOTIDE SEQUENCE</scope>
</reference>
<name>A0A6J7JGL5_9ZZZZ</name>
<dbReference type="Pfam" id="PF10117">
    <property type="entry name" value="McrBC"/>
    <property type="match status" value="1"/>
</dbReference>
<evidence type="ECO:0000313" key="1">
    <source>
        <dbReference type="EMBL" id="CAB4942029.1"/>
    </source>
</evidence>
<dbReference type="InterPro" id="IPR019292">
    <property type="entry name" value="McrC"/>
</dbReference>
<dbReference type="EMBL" id="CAFBNL010000004">
    <property type="protein sequence ID" value="CAB4942029.1"/>
    <property type="molecule type" value="Genomic_DNA"/>
</dbReference>
<gene>
    <name evidence="1" type="ORF">UFOPK3789_00142</name>
</gene>
<proteinExistence type="predicted"/>
<protein>
    <submittedName>
        <fullName evidence="1">Unannotated protein</fullName>
    </submittedName>
</protein>
<accession>A0A6J7JGL5</accession>